<keyword evidence="3" id="KW-1185">Reference proteome</keyword>
<sequence length="66" mass="7526">MLDKLLKKAMYKLTGKSSRYGHGYHGHNPLNKGFKRSSSSSQYGHGYHPHSNYGHSYYKGKKYSSS</sequence>
<evidence type="ECO:0000256" key="1">
    <source>
        <dbReference type="SAM" id="MobiDB-lite"/>
    </source>
</evidence>
<name>A0ABW2V8B1_9BACL</name>
<dbReference type="Proteomes" id="UP001596528">
    <property type="component" value="Unassembled WGS sequence"/>
</dbReference>
<gene>
    <name evidence="2" type="ORF">ACFQWB_15530</name>
</gene>
<reference evidence="3" key="1">
    <citation type="journal article" date="2019" name="Int. J. Syst. Evol. Microbiol.">
        <title>The Global Catalogue of Microorganisms (GCM) 10K type strain sequencing project: providing services to taxonomists for standard genome sequencing and annotation.</title>
        <authorList>
            <consortium name="The Broad Institute Genomics Platform"/>
            <consortium name="The Broad Institute Genome Sequencing Center for Infectious Disease"/>
            <person name="Wu L."/>
            <person name="Ma J."/>
        </authorList>
    </citation>
    <scope>NUCLEOTIDE SEQUENCE [LARGE SCALE GENOMIC DNA]</scope>
    <source>
        <strain evidence="3">JCM 18657</strain>
    </source>
</reference>
<dbReference type="RefSeq" id="WP_138788561.1">
    <property type="nucleotide sequence ID" value="NZ_JBHTGQ010000041.1"/>
</dbReference>
<feature type="region of interest" description="Disordered" evidence="1">
    <location>
        <begin position="16"/>
        <end position="66"/>
    </location>
</feature>
<evidence type="ECO:0000313" key="2">
    <source>
        <dbReference type="EMBL" id="MFC7751330.1"/>
    </source>
</evidence>
<protein>
    <submittedName>
        <fullName evidence="2">Uncharacterized protein</fullName>
    </submittedName>
</protein>
<evidence type="ECO:0000313" key="3">
    <source>
        <dbReference type="Proteomes" id="UP001596528"/>
    </source>
</evidence>
<comment type="caution">
    <text evidence="2">The sequence shown here is derived from an EMBL/GenBank/DDBJ whole genome shotgun (WGS) entry which is preliminary data.</text>
</comment>
<organism evidence="2 3">
    <name type="scientific">Paenibacillus thermoaerophilus</name>
    <dbReference type="NCBI Taxonomy" id="1215385"/>
    <lineage>
        <taxon>Bacteria</taxon>
        <taxon>Bacillati</taxon>
        <taxon>Bacillota</taxon>
        <taxon>Bacilli</taxon>
        <taxon>Bacillales</taxon>
        <taxon>Paenibacillaceae</taxon>
        <taxon>Paenibacillus</taxon>
    </lineage>
</organism>
<dbReference type="EMBL" id="JBHTGQ010000041">
    <property type="protein sequence ID" value="MFC7751330.1"/>
    <property type="molecule type" value="Genomic_DNA"/>
</dbReference>
<proteinExistence type="predicted"/>
<accession>A0ABW2V8B1</accession>